<dbReference type="GO" id="GO:0003700">
    <property type="term" value="F:DNA-binding transcription factor activity"/>
    <property type="evidence" value="ECO:0007669"/>
    <property type="project" value="InterPro"/>
</dbReference>
<proteinExistence type="inferred from homology"/>
<dbReference type="Gene3D" id="3.90.1150.10">
    <property type="entry name" value="Aspartate Aminotransferase, domain 1"/>
    <property type="match status" value="1"/>
</dbReference>
<dbReference type="CDD" id="cd07377">
    <property type="entry name" value="WHTH_GntR"/>
    <property type="match status" value="1"/>
</dbReference>
<dbReference type="Gene3D" id="3.40.640.10">
    <property type="entry name" value="Type I PLP-dependent aspartate aminotransferase-like (Major domain)"/>
    <property type="match status" value="1"/>
</dbReference>
<evidence type="ECO:0000256" key="5">
    <source>
        <dbReference type="ARBA" id="ARBA00023163"/>
    </source>
</evidence>
<evidence type="ECO:0000256" key="3">
    <source>
        <dbReference type="ARBA" id="ARBA00023015"/>
    </source>
</evidence>
<dbReference type="SUPFAM" id="SSF53383">
    <property type="entry name" value="PLP-dependent transferases"/>
    <property type="match status" value="1"/>
</dbReference>
<keyword evidence="8" id="KW-1185">Reference proteome</keyword>
<dbReference type="EMBL" id="BSDR01000001">
    <property type="protein sequence ID" value="GLI35525.1"/>
    <property type="molecule type" value="Genomic_DNA"/>
</dbReference>
<dbReference type="InterPro" id="IPR004839">
    <property type="entry name" value="Aminotransferase_I/II_large"/>
</dbReference>
<dbReference type="InterPro" id="IPR000524">
    <property type="entry name" value="Tscrpt_reg_HTH_GntR"/>
</dbReference>
<feature type="domain" description="HTH gntR-type" evidence="6">
    <location>
        <begin position="24"/>
        <end position="92"/>
    </location>
</feature>
<keyword evidence="5" id="KW-0804">Transcription</keyword>
<dbReference type="PANTHER" id="PTHR46577">
    <property type="entry name" value="HTH-TYPE TRANSCRIPTIONAL REGULATORY PROTEIN GABR"/>
    <property type="match status" value="1"/>
</dbReference>
<sequence>MKDDQYSYFVEGEDMLDRKAVAEPYRYTLVGKSILELIESGTLKPGDKIPSLRHMSTKMRVSIATVSQAYVDLESQGVIESKPKSGFYVRSNFKRLPLPDLRQGSRIEPREVNRSELIRTVKELVGRRDMLPFSVACPDDSLLPVRELSKIMASVLRDSPSCAIGYETVRGNAELRKQIALHCMDAGATVMPDDIIITSGAMEAISTAIRCITRPGDIVLIQSPTFYCFLQLLDTLGLRAIEIPSRPEGGILPADVAGVINQFDVRACIFNFNFSNPDGSLLPVEAKKEIVDLLAEKSIPLIEDDVSGDLYFGPDRPQVCKKFDKRGLVMLCSSFSKTISPGYRVGWLVPGKFYEKAQDIKTTSSICTASPSQMAIAEFLRTGKYDRHLRRLRAAIEKQMQAMQLCVSRYFPPETKVTRPRGGLALWIELPQYADSRDYFYQARAEGIGVVPGLIFSSQDKYKNFIRLTCNGTWSEEIEAGIRKLGKLAGKNGVSP</sequence>
<organism evidence="7 8">
    <name type="scientific">Desulforhabdus amnigena</name>
    <dbReference type="NCBI Taxonomy" id="40218"/>
    <lineage>
        <taxon>Bacteria</taxon>
        <taxon>Pseudomonadati</taxon>
        <taxon>Thermodesulfobacteriota</taxon>
        <taxon>Syntrophobacteria</taxon>
        <taxon>Syntrophobacterales</taxon>
        <taxon>Syntrophobacteraceae</taxon>
        <taxon>Desulforhabdus</taxon>
    </lineage>
</organism>
<dbReference type="PANTHER" id="PTHR46577:SF2">
    <property type="entry name" value="TRANSCRIPTIONAL REGULATORY PROTEIN"/>
    <property type="match status" value="1"/>
</dbReference>
<keyword evidence="4" id="KW-0238">DNA-binding</keyword>
<dbReference type="CDD" id="cd00609">
    <property type="entry name" value="AAT_like"/>
    <property type="match status" value="1"/>
</dbReference>
<dbReference type="GO" id="GO:0030170">
    <property type="term" value="F:pyridoxal phosphate binding"/>
    <property type="evidence" value="ECO:0007669"/>
    <property type="project" value="InterPro"/>
</dbReference>
<keyword evidence="3" id="KW-0805">Transcription regulation</keyword>
<gene>
    <name evidence="7" type="ORF">DAMNIGENAA_29580</name>
</gene>
<accession>A0A9W6FV68</accession>
<protein>
    <submittedName>
        <fullName evidence="7">GntR family transcriptional regulator</fullName>
    </submittedName>
</protein>
<dbReference type="InterPro" id="IPR015424">
    <property type="entry name" value="PyrdxlP-dep_Trfase"/>
</dbReference>
<evidence type="ECO:0000313" key="8">
    <source>
        <dbReference type="Proteomes" id="UP001144372"/>
    </source>
</evidence>
<dbReference type="InterPro" id="IPR036388">
    <property type="entry name" value="WH-like_DNA-bd_sf"/>
</dbReference>
<dbReference type="SUPFAM" id="SSF46785">
    <property type="entry name" value="Winged helix' DNA-binding domain"/>
    <property type="match status" value="1"/>
</dbReference>
<dbReference type="InterPro" id="IPR051446">
    <property type="entry name" value="HTH_trans_reg/aminotransferase"/>
</dbReference>
<dbReference type="GO" id="GO:0003677">
    <property type="term" value="F:DNA binding"/>
    <property type="evidence" value="ECO:0007669"/>
    <property type="project" value="UniProtKB-KW"/>
</dbReference>
<evidence type="ECO:0000256" key="2">
    <source>
        <dbReference type="ARBA" id="ARBA00022898"/>
    </source>
</evidence>
<comment type="similarity">
    <text evidence="1">In the C-terminal section; belongs to the class-I pyridoxal-phosphate-dependent aminotransferase family.</text>
</comment>
<evidence type="ECO:0000256" key="1">
    <source>
        <dbReference type="ARBA" id="ARBA00005384"/>
    </source>
</evidence>
<dbReference type="RefSeq" id="WP_281795436.1">
    <property type="nucleotide sequence ID" value="NZ_BSDR01000001.1"/>
</dbReference>
<dbReference type="InterPro" id="IPR015421">
    <property type="entry name" value="PyrdxlP-dep_Trfase_major"/>
</dbReference>
<name>A0A9W6FV68_9BACT</name>
<dbReference type="PROSITE" id="PS50949">
    <property type="entry name" value="HTH_GNTR"/>
    <property type="match status" value="1"/>
</dbReference>
<evidence type="ECO:0000256" key="4">
    <source>
        <dbReference type="ARBA" id="ARBA00023125"/>
    </source>
</evidence>
<dbReference type="Proteomes" id="UP001144372">
    <property type="component" value="Unassembled WGS sequence"/>
</dbReference>
<reference evidence="7" key="1">
    <citation type="submission" date="2022-12" db="EMBL/GenBank/DDBJ databases">
        <title>Reference genome sequencing for broad-spectrum identification of bacterial and archaeal isolates by mass spectrometry.</title>
        <authorList>
            <person name="Sekiguchi Y."/>
            <person name="Tourlousse D.M."/>
        </authorList>
    </citation>
    <scope>NUCLEOTIDE SEQUENCE</scope>
    <source>
        <strain evidence="7">ASRB1</strain>
    </source>
</reference>
<dbReference type="SMART" id="SM00345">
    <property type="entry name" value="HTH_GNTR"/>
    <property type="match status" value="1"/>
</dbReference>
<dbReference type="Pfam" id="PF00155">
    <property type="entry name" value="Aminotran_1_2"/>
    <property type="match status" value="1"/>
</dbReference>
<comment type="caution">
    <text evidence="7">The sequence shown here is derived from an EMBL/GenBank/DDBJ whole genome shotgun (WGS) entry which is preliminary data.</text>
</comment>
<dbReference type="AlphaFoldDB" id="A0A9W6FV68"/>
<keyword evidence="2" id="KW-0663">Pyridoxal phosphate</keyword>
<dbReference type="InterPro" id="IPR036390">
    <property type="entry name" value="WH_DNA-bd_sf"/>
</dbReference>
<dbReference type="Gene3D" id="1.10.10.10">
    <property type="entry name" value="Winged helix-like DNA-binding domain superfamily/Winged helix DNA-binding domain"/>
    <property type="match status" value="1"/>
</dbReference>
<dbReference type="Pfam" id="PF00392">
    <property type="entry name" value="GntR"/>
    <property type="match status" value="1"/>
</dbReference>
<evidence type="ECO:0000259" key="6">
    <source>
        <dbReference type="PROSITE" id="PS50949"/>
    </source>
</evidence>
<evidence type="ECO:0000313" key="7">
    <source>
        <dbReference type="EMBL" id="GLI35525.1"/>
    </source>
</evidence>
<dbReference type="InterPro" id="IPR015422">
    <property type="entry name" value="PyrdxlP-dep_Trfase_small"/>
</dbReference>